<reference evidence="8" key="1">
    <citation type="journal article" date="2015" name="Nat. Plants">
        <title>Genome expansion of Arabis alpina linked with retrotransposition and reduced symmetric DNA methylation.</title>
        <authorList>
            <person name="Willing E.M."/>
            <person name="Rawat V."/>
            <person name="Mandakova T."/>
            <person name="Maumus F."/>
            <person name="James G.V."/>
            <person name="Nordstroem K.J."/>
            <person name="Becker C."/>
            <person name="Warthmann N."/>
            <person name="Chica C."/>
            <person name="Szarzynska B."/>
            <person name="Zytnicki M."/>
            <person name="Albani M.C."/>
            <person name="Kiefer C."/>
            <person name="Bergonzi S."/>
            <person name="Castaings L."/>
            <person name="Mateos J.L."/>
            <person name="Berns M.C."/>
            <person name="Bujdoso N."/>
            <person name="Piofczyk T."/>
            <person name="de Lorenzo L."/>
            <person name="Barrero-Sicilia C."/>
            <person name="Mateos I."/>
            <person name="Piednoel M."/>
            <person name="Hagmann J."/>
            <person name="Chen-Min-Tao R."/>
            <person name="Iglesias-Fernandez R."/>
            <person name="Schuster S.C."/>
            <person name="Alonso-Blanco C."/>
            <person name="Roudier F."/>
            <person name="Carbonero P."/>
            <person name="Paz-Ares J."/>
            <person name="Davis S.J."/>
            <person name="Pecinka A."/>
            <person name="Quesneville H."/>
            <person name="Colot V."/>
            <person name="Lysak M.A."/>
            <person name="Weigel D."/>
            <person name="Coupland G."/>
            <person name="Schneeberger K."/>
        </authorList>
    </citation>
    <scope>NUCLEOTIDE SEQUENCE [LARGE SCALE GENOMIC DNA]</scope>
    <source>
        <strain evidence="8">cv. Pajares</strain>
    </source>
</reference>
<keyword evidence="2" id="KW-0106">Calcium</keyword>
<dbReference type="InterPro" id="IPR018247">
    <property type="entry name" value="EF_Hand_1_Ca_BS"/>
</dbReference>
<name>A0A087G1Z3_ARAAL</name>
<feature type="transmembrane region" description="Helical" evidence="4">
    <location>
        <begin position="544"/>
        <end position="567"/>
    </location>
</feature>
<dbReference type="OMA" id="PSFYIVF"/>
<dbReference type="PROSITE" id="PS00018">
    <property type="entry name" value="EF_HAND_1"/>
    <property type="match status" value="2"/>
</dbReference>
<dbReference type="InterPro" id="IPR002048">
    <property type="entry name" value="EF_hand_dom"/>
</dbReference>
<dbReference type="Gramene" id="KFK23895">
    <property type="protein sequence ID" value="KFK23895"/>
    <property type="gene ID" value="AALP_AAs69390U000300"/>
</dbReference>
<keyword evidence="1" id="KW-0813">Transport</keyword>
<feature type="domain" description="EF-hand" evidence="6">
    <location>
        <begin position="300"/>
        <end position="335"/>
    </location>
</feature>
<keyword evidence="4" id="KW-1133">Transmembrane helix</keyword>
<feature type="transmembrane region" description="Helical" evidence="4">
    <location>
        <begin position="212"/>
        <end position="231"/>
    </location>
</feature>
<dbReference type="GO" id="GO:0006874">
    <property type="term" value="P:intracellular calcium ion homeostasis"/>
    <property type="evidence" value="ECO:0007669"/>
    <property type="project" value="TreeGrafter"/>
</dbReference>
<dbReference type="GO" id="GO:0005509">
    <property type="term" value="F:calcium ion binding"/>
    <property type="evidence" value="ECO:0007669"/>
    <property type="project" value="InterPro"/>
</dbReference>
<proteinExistence type="predicted"/>
<evidence type="ECO:0000256" key="2">
    <source>
        <dbReference type="ARBA" id="ARBA00022837"/>
    </source>
</evidence>
<evidence type="ECO:0000313" key="8">
    <source>
        <dbReference type="Proteomes" id="UP000029120"/>
    </source>
</evidence>
<dbReference type="Pfam" id="PF13499">
    <property type="entry name" value="EF-hand_7"/>
    <property type="match status" value="1"/>
</dbReference>
<dbReference type="OrthoDB" id="26525at2759"/>
<feature type="signal peptide" evidence="5">
    <location>
        <begin position="1"/>
        <end position="22"/>
    </location>
</feature>
<dbReference type="InterPro" id="IPR004713">
    <property type="entry name" value="CaH_exchang"/>
</dbReference>
<dbReference type="PROSITE" id="PS50222">
    <property type="entry name" value="EF_HAND_2"/>
    <property type="match status" value="2"/>
</dbReference>
<evidence type="ECO:0000256" key="4">
    <source>
        <dbReference type="SAM" id="Phobius"/>
    </source>
</evidence>
<feature type="transmembrane region" description="Helical" evidence="4">
    <location>
        <begin position="148"/>
        <end position="173"/>
    </location>
</feature>
<dbReference type="InterPro" id="IPR011992">
    <property type="entry name" value="EF-hand-dom_pair"/>
</dbReference>
<keyword evidence="5" id="KW-0732">Signal</keyword>
<feature type="transmembrane region" description="Helical" evidence="4">
    <location>
        <begin position="411"/>
        <end position="433"/>
    </location>
</feature>
<evidence type="ECO:0000313" key="7">
    <source>
        <dbReference type="EMBL" id="KFK23895.1"/>
    </source>
</evidence>
<dbReference type="AlphaFoldDB" id="A0A087G1Z3"/>
<evidence type="ECO:0000259" key="6">
    <source>
        <dbReference type="PROSITE" id="PS50222"/>
    </source>
</evidence>
<feature type="transmembrane region" description="Helical" evidence="4">
    <location>
        <begin position="445"/>
        <end position="462"/>
    </location>
</feature>
<feature type="transmembrane region" description="Helical" evidence="4">
    <location>
        <begin position="78"/>
        <end position="96"/>
    </location>
</feature>
<protein>
    <recommendedName>
        <fullName evidence="6">EF-hand domain-containing protein</fullName>
    </recommendedName>
</protein>
<organism evidence="7 8">
    <name type="scientific">Arabis alpina</name>
    <name type="common">Alpine rock-cress</name>
    <dbReference type="NCBI Taxonomy" id="50452"/>
    <lineage>
        <taxon>Eukaryota</taxon>
        <taxon>Viridiplantae</taxon>
        <taxon>Streptophyta</taxon>
        <taxon>Embryophyta</taxon>
        <taxon>Tracheophyta</taxon>
        <taxon>Spermatophyta</taxon>
        <taxon>Magnoliopsida</taxon>
        <taxon>eudicotyledons</taxon>
        <taxon>Gunneridae</taxon>
        <taxon>Pentapetalae</taxon>
        <taxon>rosids</taxon>
        <taxon>malvids</taxon>
        <taxon>Brassicales</taxon>
        <taxon>Brassicaceae</taxon>
        <taxon>Arabideae</taxon>
        <taxon>Arabis</taxon>
    </lineage>
</organism>
<dbReference type="EMBL" id="KL974134">
    <property type="protein sequence ID" value="KFK23895.1"/>
    <property type="molecule type" value="Genomic_DNA"/>
</dbReference>
<keyword evidence="4" id="KW-0812">Transmembrane</keyword>
<feature type="domain" description="EF-hand" evidence="6">
    <location>
        <begin position="341"/>
        <end position="376"/>
    </location>
</feature>
<evidence type="ECO:0000256" key="1">
    <source>
        <dbReference type="ARBA" id="ARBA00022449"/>
    </source>
</evidence>
<keyword evidence="8" id="KW-1185">Reference proteome</keyword>
<evidence type="ECO:0000256" key="3">
    <source>
        <dbReference type="ARBA" id="ARBA00023065"/>
    </source>
</evidence>
<feature type="transmembrane region" description="Helical" evidence="4">
    <location>
        <begin position="103"/>
        <end position="128"/>
    </location>
</feature>
<feature type="chain" id="PRO_5001821592" description="EF-hand domain-containing protein" evidence="5">
    <location>
        <begin position="23"/>
        <end position="570"/>
    </location>
</feature>
<dbReference type="Proteomes" id="UP000029120">
    <property type="component" value="Unassembled WGS sequence"/>
</dbReference>
<feature type="transmembrane region" description="Helical" evidence="4">
    <location>
        <begin position="516"/>
        <end position="537"/>
    </location>
</feature>
<dbReference type="PANTHER" id="PTHR31503:SF84">
    <property type="entry name" value="CALCIUM-BINDING EF-HAND FAMILY PROTEIN"/>
    <property type="match status" value="1"/>
</dbReference>
<dbReference type="GO" id="GO:0016020">
    <property type="term" value="C:membrane"/>
    <property type="evidence" value="ECO:0007669"/>
    <property type="project" value="InterPro"/>
</dbReference>
<dbReference type="SMART" id="SM00054">
    <property type="entry name" value="EFh"/>
    <property type="match status" value="2"/>
</dbReference>
<feature type="transmembrane region" description="Helical" evidence="4">
    <location>
        <begin position="490"/>
        <end position="510"/>
    </location>
</feature>
<dbReference type="GO" id="GO:0015369">
    <property type="term" value="F:calcium:proton antiporter activity"/>
    <property type="evidence" value="ECO:0007669"/>
    <property type="project" value="TreeGrafter"/>
</dbReference>
<sequence length="570" mass="64179">MASLTLFFSFLSLALFISSVSSRGLSHAPLNTSILISDGFHGASDYEFLTLSPPKNLSGTACVHVYGFLPCSDNVRGYVFQVFSFGCLLIIGDYFLSEGRSKLFVIFEVGFYGGIVFPLLTMFPRIALMLSTGLSLSSDVANSFIGENVAITVGYTVFALTIQWGACVVFSMTGPSFDQSVRRPTTDARSQKIVKSLVEASVEADPKNKKSAGIMLLSLAPFLLVTLSVIFESHSLSHNIIVLITLIISSSSTVVYFLYSYFDTSNQEKSLDQARFELMSEVHKHLQRFSPKNLVKDGELNKESLKRLFEKTDTNNDGKIQISELKDLTIEFWNFGRMKCDINELAKDFLEDFDGDKDGELEEKEFEEGIARLLKQYKFSFDNQEDQRESQNEEGVLKMEIPKRTLVTKLLSVKTLGAAIEVIVGILIVLFLAKPFMLNIELLSISAGIPSFYIVFTMIPLGRNLKNTLSTRFCRGKDKKRISSNTFSEIYKDVTMNNLMGISIILAIVYMRGLTWSYSMETLILVIIGLIIGLPVYMRSTYPFWISVLAFAMYFFSLLLIYLRFYYLEN</sequence>
<dbReference type="PANTHER" id="PTHR31503">
    <property type="entry name" value="VACUOLAR CALCIUM ION TRANSPORTER"/>
    <property type="match status" value="1"/>
</dbReference>
<accession>A0A087G1Z3</accession>
<keyword evidence="4" id="KW-0472">Membrane</keyword>
<feature type="transmembrane region" description="Helical" evidence="4">
    <location>
        <begin position="237"/>
        <end position="259"/>
    </location>
</feature>
<keyword evidence="1" id="KW-0050">Antiport</keyword>
<dbReference type="SUPFAM" id="SSF47473">
    <property type="entry name" value="EF-hand"/>
    <property type="match status" value="1"/>
</dbReference>
<dbReference type="eggNOG" id="ENOG502QV8Y">
    <property type="taxonomic scope" value="Eukaryota"/>
</dbReference>
<gene>
    <name evidence="7" type="ORF">AALP_AAs69390U000300</name>
</gene>
<keyword evidence="3" id="KW-0406">Ion transport</keyword>
<dbReference type="Gene3D" id="1.10.238.10">
    <property type="entry name" value="EF-hand"/>
    <property type="match status" value="1"/>
</dbReference>
<evidence type="ECO:0000256" key="5">
    <source>
        <dbReference type="SAM" id="SignalP"/>
    </source>
</evidence>